<name>A0A1G6HVJ1_9FIRM</name>
<accession>A0A1G6HVJ1</accession>
<dbReference type="OrthoDB" id="3034092at2"/>
<proteinExistence type="predicted"/>
<dbReference type="RefSeq" id="WP_093729024.1">
    <property type="nucleotide sequence ID" value="NZ_FMYW01000001.1"/>
</dbReference>
<dbReference type="AlphaFoldDB" id="A0A1G6HVJ1"/>
<evidence type="ECO:0000313" key="2">
    <source>
        <dbReference type="Proteomes" id="UP000198943"/>
    </source>
</evidence>
<evidence type="ECO:0000313" key="1">
    <source>
        <dbReference type="EMBL" id="SDB97855.1"/>
    </source>
</evidence>
<reference evidence="2" key="1">
    <citation type="submission" date="2016-10" db="EMBL/GenBank/DDBJ databases">
        <authorList>
            <person name="Varghese N."/>
            <person name="Submissions S."/>
        </authorList>
    </citation>
    <scope>NUCLEOTIDE SEQUENCE [LARGE SCALE GENOMIC DNA]</scope>
    <source>
        <strain evidence="2">DSM 11005</strain>
    </source>
</reference>
<gene>
    <name evidence="1" type="ORF">SAMN04487864_101256</name>
</gene>
<sequence>MSSNKEITNTTTDYQSLYLYVVEHIDSKGNYDASPLPDNLMREYTYGTEDAAMFRSKTEDGDMEQAKDIYLLLKAWLKNPSQKTKNNLYEKVYTTPIITVFFALAGQLRGEKLSYDLLHLAQEWFYTAKDREAVKFAYLICGLIGLDQVRKSFSEHLYNDLFTMARCEEFTIFLCMACQLSEIRPQKELWFLARHTRGWGRAITLLLLQYRTPAQRLWLLKNGLELRVFWPPLSPVIIRESQLPQLLQQEEIPEDIYLAAANVIITYLIFLLPDRDPAEDNIENSMIPALHIPLELLLQDFLRHAETYAKTPRNLLTIFAIKDRLEVLAAEKKGAVLTANAAQLLIGKCDSLIFYKDWEPEIRASLFDRNGRLNAEIVDFAADLDIDIWPDVIKFYNEHPKDQTALRYLMFAEAGGDEKRIDTRRHLFLDCAEAHLRQYMEDENLLVNFANYLRDYPGEGEPLLQACLTSIYEHAIGMAALSVSAWPRDKVPVELKKAVIQAMQLNQNPFIGMVLQSIIDERAPEPVEFEQGDI</sequence>
<dbReference type="Proteomes" id="UP000198943">
    <property type="component" value="Unassembled WGS sequence"/>
</dbReference>
<keyword evidence="2" id="KW-1185">Reference proteome</keyword>
<dbReference type="EMBL" id="FMYW01000001">
    <property type="protein sequence ID" value="SDB97855.1"/>
    <property type="molecule type" value="Genomic_DNA"/>
</dbReference>
<organism evidence="1 2">
    <name type="scientific">Succiniclasticum ruminis</name>
    <dbReference type="NCBI Taxonomy" id="40841"/>
    <lineage>
        <taxon>Bacteria</taxon>
        <taxon>Bacillati</taxon>
        <taxon>Bacillota</taxon>
        <taxon>Negativicutes</taxon>
        <taxon>Acidaminococcales</taxon>
        <taxon>Acidaminococcaceae</taxon>
        <taxon>Succiniclasticum</taxon>
    </lineage>
</organism>
<protein>
    <submittedName>
        <fullName evidence="1">Uncharacterized protein</fullName>
    </submittedName>
</protein>